<evidence type="ECO:0000313" key="2">
    <source>
        <dbReference type="EMBL" id="RYC69806.1"/>
    </source>
</evidence>
<evidence type="ECO:0000313" key="3">
    <source>
        <dbReference type="Proteomes" id="UP000290407"/>
    </source>
</evidence>
<keyword evidence="3" id="KW-1185">Reference proteome</keyword>
<protein>
    <submittedName>
        <fullName evidence="2">Uncharacterized protein</fullName>
    </submittedName>
</protein>
<feature type="compositionally biased region" description="Low complexity" evidence="1">
    <location>
        <begin position="46"/>
        <end position="57"/>
    </location>
</feature>
<proteinExistence type="predicted"/>
<name>A0A4Q2UKQ5_9BACT</name>
<comment type="caution">
    <text evidence="2">The sequence shown here is derived from an EMBL/GenBank/DDBJ whole genome shotgun (WGS) entry which is preliminary data.</text>
</comment>
<evidence type="ECO:0000256" key="1">
    <source>
        <dbReference type="SAM" id="MobiDB-lite"/>
    </source>
</evidence>
<dbReference type="RefSeq" id="WP_077919729.1">
    <property type="nucleotide sequence ID" value="NZ_SBLB01000003.1"/>
</dbReference>
<feature type="compositionally biased region" description="Polar residues" evidence="1">
    <location>
        <begin position="1"/>
        <end position="13"/>
    </location>
</feature>
<organism evidence="2 3">
    <name type="scientific">Spirosoma sordidisoli</name>
    <dbReference type="NCBI Taxonomy" id="2502893"/>
    <lineage>
        <taxon>Bacteria</taxon>
        <taxon>Pseudomonadati</taxon>
        <taxon>Bacteroidota</taxon>
        <taxon>Cytophagia</taxon>
        <taxon>Cytophagales</taxon>
        <taxon>Cytophagaceae</taxon>
        <taxon>Spirosoma</taxon>
    </lineage>
</organism>
<accession>A0A4Q2UKQ5</accession>
<gene>
    <name evidence="2" type="ORF">EQG79_14530</name>
</gene>
<reference evidence="2 3" key="1">
    <citation type="submission" date="2019-01" db="EMBL/GenBank/DDBJ databases">
        <title>Spirosoma flava sp. nov., a propanil-degrading bacterium isolated from herbicide-contaminated soil.</title>
        <authorList>
            <person name="Zhang L."/>
            <person name="Jiang J.-D."/>
        </authorList>
    </citation>
    <scope>NUCLEOTIDE SEQUENCE [LARGE SCALE GENOMIC DNA]</scope>
    <source>
        <strain evidence="2 3">TY50</strain>
    </source>
</reference>
<dbReference type="AlphaFoldDB" id="A0A4Q2UKQ5"/>
<feature type="region of interest" description="Disordered" evidence="1">
    <location>
        <begin position="1"/>
        <end position="89"/>
    </location>
</feature>
<feature type="compositionally biased region" description="Basic and acidic residues" evidence="1">
    <location>
        <begin position="35"/>
        <end position="45"/>
    </location>
</feature>
<dbReference type="Proteomes" id="UP000290407">
    <property type="component" value="Unassembled WGS sequence"/>
</dbReference>
<dbReference type="EMBL" id="SBLB01000003">
    <property type="protein sequence ID" value="RYC69806.1"/>
    <property type="molecule type" value="Genomic_DNA"/>
</dbReference>
<sequence>MKTTNATTSTINSGKPAFGIKPTEPVAVSQLIAQAKEKINPEDVKTPTTYPIPTTKPEVAPQIEPAAKPEPVPATKPESAAAPEPEPAPQPMALMPVRSRSEEIQFQVDKANRLQLVNTQLVNLKGKHDELKAFSYTVDQSEDSRFGRLVIYDDANREFVCKNHGLAALVVDYLKGVFLQKIDEKETEFLRVSRS</sequence>